<sequence length="199" mass="23060">MAFSQLIPNSNTKKQIREEILTKRRLYPQLRKEHDDIIITRTLESLDIINKSKSIFSYISLPDEVSTIPFIRKILTKGKCVLVVPKVKKENLEFYRIFDFKHLKESAFGILEPVSCQQVPVTYPDLFITAGIAFDSKGSRIGFGKGYMDWTFNQTQAPKIALAYDFQVLETVPYEVYDRQVDLIVTPTRIINCTKRINF</sequence>
<keyword evidence="5" id="KW-0479">Metal-binding</keyword>
<dbReference type="GO" id="GO:0005524">
    <property type="term" value="F:ATP binding"/>
    <property type="evidence" value="ECO:0007669"/>
    <property type="project" value="UniProtKB-KW"/>
</dbReference>
<gene>
    <name evidence="6" type="ORF">COX08_00210</name>
</gene>
<keyword evidence="6" id="KW-0436">Ligase</keyword>
<protein>
    <recommendedName>
        <fullName evidence="5">5-formyltetrahydrofolate cyclo-ligase</fullName>
        <ecNumber evidence="5">6.3.3.2</ecNumber>
    </recommendedName>
</protein>
<dbReference type="Proteomes" id="UP000229459">
    <property type="component" value="Unassembled WGS sequence"/>
</dbReference>
<feature type="binding site" evidence="4">
    <location>
        <position position="64"/>
    </location>
    <ligand>
        <name>substrate</name>
    </ligand>
</feature>
<comment type="catalytic activity">
    <reaction evidence="5">
        <text>(6S)-5-formyl-5,6,7,8-tetrahydrofolate + ATP = (6R)-5,10-methenyltetrahydrofolate + ADP + phosphate</text>
        <dbReference type="Rhea" id="RHEA:10488"/>
        <dbReference type="ChEBI" id="CHEBI:30616"/>
        <dbReference type="ChEBI" id="CHEBI:43474"/>
        <dbReference type="ChEBI" id="CHEBI:57455"/>
        <dbReference type="ChEBI" id="CHEBI:57457"/>
        <dbReference type="ChEBI" id="CHEBI:456216"/>
        <dbReference type="EC" id="6.3.3.2"/>
    </reaction>
</comment>
<evidence type="ECO:0000256" key="1">
    <source>
        <dbReference type="ARBA" id="ARBA00010638"/>
    </source>
</evidence>
<dbReference type="GO" id="GO:0009396">
    <property type="term" value="P:folic acid-containing compound biosynthetic process"/>
    <property type="evidence" value="ECO:0007669"/>
    <property type="project" value="TreeGrafter"/>
</dbReference>
<feature type="binding site" evidence="4">
    <location>
        <position position="59"/>
    </location>
    <ligand>
        <name>substrate</name>
    </ligand>
</feature>
<evidence type="ECO:0000256" key="4">
    <source>
        <dbReference type="PIRSR" id="PIRSR006806-1"/>
    </source>
</evidence>
<dbReference type="AlphaFoldDB" id="A0A2H0B7B7"/>
<dbReference type="GO" id="GO:0030272">
    <property type="term" value="F:5-formyltetrahydrofolate cyclo-ligase activity"/>
    <property type="evidence" value="ECO:0007669"/>
    <property type="project" value="UniProtKB-EC"/>
</dbReference>
<dbReference type="PANTHER" id="PTHR23407:SF1">
    <property type="entry name" value="5-FORMYLTETRAHYDROFOLATE CYCLO-LIGASE"/>
    <property type="match status" value="1"/>
</dbReference>
<dbReference type="SUPFAM" id="SSF100950">
    <property type="entry name" value="NagB/RpiA/CoA transferase-like"/>
    <property type="match status" value="1"/>
</dbReference>
<organism evidence="6 7">
    <name type="scientific">Candidatus Beckwithbacteria bacterium CG23_combo_of_CG06-09_8_20_14_all_34_8</name>
    <dbReference type="NCBI Taxonomy" id="1974497"/>
    <lineage>
        <taxon>Bacteria</taxon>
        <taxon>Candidatus Beckwithiibacteriota</taxon>
    </lineage>
</organism>
<evidence type="ECO:0000256" key="2">
    <source>
        <dbReference type="ARBA" id="ARBA00022741"/>
    </source>
</evidence>
<dbReference type="PANTHER" id="PTHR23407">
    <property type="entry name" value="ATPASE INHIBITOR/5-FORMYLTETRAHYDROFOLATE CYCLO-LIGASE"/>
    <property type="match status" value="1"/>
</dbReference>
<comment type="caution">
    <text evidence="6">The sequence shown here is derived from an EMBL/GenBank/DDBJ whole genome shotgun (WGS) entry which is preliminary data.</text>
</comment>
<dbReference type="InterPro" id="IPR024185">
    <property type="entry name" value="FTHF_cligase-like_sf"/>
</dbReference>
<dbReference type="Pfam" id="PF01812">
    <property type="entry name" value="5-FTHF_cyc-lig"/>
    <property type="match status" value="1"/>
</dbReference>
<dbReference type="EC" id="6.3.3.2" evidence="5"/>
<comment type="cofactor">
    <cofactor evidence="5">
        <name>Mg(2+)</name>
        <dbReference type="ChEBI" id="CHEBI:18420"/>
    </cofactor>
</comment>
<keyword evidence="3 4" id="KW-0067">ATP-binding</keyword>
<evidence type="ECO:0000256" key="5">
    <source>
        <dbReference type="RuleBase" id="RU361279"/>
    </source>
</evidence>
<evidence type="ECO:0000313" key="6">
    <source>
        <dbReference type="EMBL" id="PIP53583.1"/>
    </source>
</evidence>
<dbReference type="GO" id="GO:0046872">
    <property type="term" value="F:metal ion binding"/>
    <property type="evidence" value="ECO:0007669"/>
    <property type="project" value="UniProtKB-KW"/>
</dbReference>
<keyword evidence="5" id="KW-0460">Magnesium</keyword>
<dbReference type="PIRSF" id="PIRSF006806">
    <property type="entry name" value="FTHF_cligase"/>
    <property type="match status" value="1"/>
</dbReference>
<name>A0A2H0B7B7_9BACT</name>
<accession>A0A2H0B7B7</accession>
<dbReference type="NCBIfam" id="TIGR02727">
    <property type="entry name" value="MTHFS_bact"/>
    <property type="match status" value="1"/>
</dbReference>
<feature type="binding site" evidence="4">
    <location>
        <begin position="13"/>
        <end position="17"/>
    </location>
    <ligand>
        <name>ATP</name>
        <dbReference type="ChEBI" id="CHEBI:30616"/>
    </ligand>
</feature>
<dbReference type="InterPro" id="IPR002698">
    <property type="entry name" value="FTHF_cligase"/>
</dbReference>
<evidence type="ECO:0000256" key="3">
    <source>
        <dbReference type="ARBA" id="ARBA00022840"/>
    </source>
</evidence>
<comment type="similarity">
    <text evidence="1 5">Belongs to the 5-formyltetrahydrofolate cyclo-ligase family.</text>
</comment>
<dbReference type="InterPro" id="IPR037171">
    <property type="entry name" value="NagB/RpiA_transferase-like"/>
</dbReference>
<reference evidence="6 7" key="1">
    <citation type="submission" date="2017-09" db="EMBL/GenBank/DDBJ databases">
        <title>Depth-based differentiation of microbial function through sediment-hosted aquifers and enrichment of novel symbionts in the deep terrestrial subsurface.</title>
        <authorList>
            <person name="Probst A.J."/>
            <person name="Ladd B."/>
            <person name="Jarett J.K."/>
            <person name="Geller-Mcgrath D.E."/>
            <person name="Sieber C.M."/>
            <person name="Emerson J.B."/>
            <person name="Anantharaman K."/>
            <person name="Thomas B.C."/>
            <person name="Malmstrom R."/>
            <person name="Stieglmeier M."/>
            <person name="Klingl A."/>
            <person name="Woyke T."/>
            <person name="Ryan C.M."/>
            <person name="Banfield J.F."/>
        </authorList>
    </citation>
    <scope>NUCLEOTIDE SEQUENCE [LARGE SCALE GENOMIC DNA]</scope>
    <source>
        <strain evidence="6">CG23_combo_of_CG06-09_8_20_14_all_34_8</strain>
    </source>
</reference>
<dbReference type="GO" id="GO:0035999">
    <property type="term" value="P:tetrahydrofolate interconversion"/>
    <property type="evidence" value="ECO:0007669"/>
    <property type="project" value="TreeGrafter"/>
</dbReference>
<evidence type="ECO:0000313" key="7">
    <source>
        <dbReference type="Proteomes" id="UP000229459"/>
    </source>
</evidence>
<proteinExistence type="inferred from homology"/>
<dbReference type="EMBL" id="PCSR01000004">
    <property type="protein sequence ID" value="PIP53583.1"/>
    <property type="molecule type" value="Genomic_DNA"/>
</dbReference>
<dbReference type="Gene3D" id="3.40.50.10420">
    <property type="entry name" value="NagB/RpiA/CoA transferase-like"/>
    <property type="match status" value="1"/>
</dbReference>
<keyword evidence="2 4" id="KW-0547">Nucleotide-binding</keyword>